<gene>
    <name evidence="3" type="ORF">ACFSE6_06660</name>
</gene>
<dbReference type="Proteomes" id="UP001597277">
    <property type="component" value="Unassembled WGS sequence"/>
</dbReference>
<dbReference type="Gene3D" id="3.40.190.10">
    <property type="entry name" value="Periplasmic binding protein-like II"/>
    <property type="match status" value="2"/>
</dbReference>
<evidence type="ECO:0000256" key="1">
    <source>
        <dbReference type="SAM" id="SignalP"/>
    </source>
</evidence>
<dbReference type="SUPFAM" id="SSF53850">
    <property type="entry name" value="Periplasmic binding protein-like II"/>
    <property type="match status" value="1"/>
</dbReference>
<keyword evidence="1" id="KW-0732">Signal</keyword>
<dbReference type="PANTHER" id="PTHR30024">
    <property type="entry name" value="ALIPHATIC SULFONATES-BINDING PROTEIN-RELATED"/>
    <property type="match status" value="1"/>
</dbReference>
<comment type="caution">
    <text evidence="3">The sequence shown here is derived from an EMBL/GenBank/DDBJ whole genome shotgun (WGS) entry which is preliminary data.</text>
</comment>
<proteinExistence type="predicted"/>
<organism evidence="3 4">
    <name type="scientific">Georgenia deserti</name>
    <dbReference type="NCBI Taxonomy" id="2093781"/>
    <lineage>
        <taxon>Bacteria</taxon>
        <taxon>Bacillati</taxon>
        <taxon>Actinomycetota</taxon>
        <taxon>Actinomycetes</taxon>
        <taxon>Micrococcales</taxon>
        <taxon>Bogoriellaceae</taxon>
        <taxon>Georgenia</taxon>
    </lineage>
</organism>
<protein>
    <submittedName>
        <fullName evidence="3">ABC transporter substrate-binding protein</fullName>
    </submittedName>
</protein>
<evidence type="ECO:0000313" key="3">
    <source>
        <dbReference type="EMBL" id="MFD1717509.1"/>
    </source>
</evidence>
<dbReference type="RefSeq" id="WP_388003875.1">
    <property type="nucleotide sequence ID" value="NZ_JBHUEE010000002.1"/>
</dbReference>
<keyword evidence="4" id="KW-1185">Reference proteome</keyword>
<feature type="domain" description="SsuA/THI5-like" evidence="2">
    <location>
        <begin position="52"/>
        <end position="264"/>
    </location>
</feature>
<dbReference type="EMBL" id="JBHUEE010000002">
    <property type="protein sequence ID" value="MFD1717509.1"/>
    <property type="molecule type" value="Genomic_DNA"/>
</dbReference>
<accession>A0ABW4L691</accession>
<name>A0ABW4L691_9MICO</name>
<feature type="signal peptide" evidence="1">
    <location>
        <begin position="1"/>
        <end position="17"/>
    </location>
</feature>
<sequence length="323" mass="33375">MRTKTCLLAAATALALAACGAEGEPSGNGDAGGDGGDLTPITVGILPVSAIAGLELGVENGIFEEHGLDVTLEVGQGGAALLPAVVAGDYDFAISNPLSLLQAEAQGLDVDIVTGYSHSLAEGDDINGTYAGAQTDIHEISDLEGATVAVNTIGGLGDLTIKEMVRQDGGDPDSLSFVEIGFPDMPAALAGGDVDAAWLPEPFITISGDDVRLVEYQNQLVAPGLSTTVLFTSGAYAQQNPDVVEAFTAAADEATTYADEHPDEQRDVLTRSQFLEIDEELAQAIRLEGLGPEIDRAAMDAVNEMAVADGIYDEPVNLDEFLP</sequence>
<feature type="chain" id="PRO_5046597520" evidence="1">
    <location>
        <begin position="18"/>
        <end position="323"/>
    </location>
</feature>
<evidence type="ECO:0000259" key="2">
    <source>
        <dbReference type="Pfam" id="PF09084"/>
    </source>
</evidence>
<dbReference type="Pfam" id="PF09084">
    <property type="entry name" value="NMT1"/>
    <property type="match status" value="1"/>
</dbReference>
<dbReference type="InterPro" id="IPR015168">
    <property type="entry name" value="SsuA/THI5"/>
</dbReference>
<reference evidence="4" key="1">
    <citation type="journal article" date="2019" name="Int. J. Syst. Evol. Microbiol.">
        <title>The Global Catalogue of Microorganisms (GCM) 10K type strain sequencing project: providing services to taxonomists for standard genome sequencing and annotation.</title>
        <authorList>
            <consortium name="The Broad Institute Genomics Platform"/>
            <consortium name="The Broad Institute Genome Sequencing Center for Infectious Disease"/>
            <person name="Wu L."/>
            <person name="Ma J."/>
        </authorList>
    </citation>
    <scope>NUCLEOTIDE SEQUENCE [LARGE SCALE GENOMIC DNA]</scope>
    <source>
        <strain evidence="4">JCM 17130</strain>
    </source>
</reference>
<dbReference type="PROSITE" id="PS51257">
    <property type="entry name" value="PROKAR_LIPOPROTEIN"/>
    <property type="match status" value="1"/>
</dbReference>
<evidence type="ECO:0000313" key="4">
    <source>
        <dbReference type="Proteomes" id="UP001597277"/>
    </source>
</evidence>